<gene>
    <name evidence="1" type="ORF">OXU80_01395</name>
</gene>
<dbReference type="EMBL" id="CP113520">
    <property type="protein sequence ID" value="WAJ28938.1"/>
    <property type="molecule type" value="Genomic_DNA"/>
</dbReference>
<name>A0ACD4NQB7_9HYPH</name>
<evidence type="ECO:0000313" key="1">
    <source>
        <dbReference type="EMBL" id="WAJ28938.1"/>
    </source>
</evidence>
<proteinExistence type="predicted"/>
<accession>A0ACD4NQB7</accession>
<sequence length="112" mass="12250">MPADNTGQKQAGRPFEAGRSGNPAGRPKGSRNKLGEAFIEALHADFDEHGAEVIARVRQEKPDAYLKVMASILPKDLNVKVDPFEHMTDEDLEAAIEALNGIIVAERKETLQ</sequence>
<keyword evidence="2" id="KW-1185">Reference proteome</keyword>
<organism evidence="1 2">
    <name type="scientific">Antarcticirhabdus aurantiaca</name>
    <dbReference type="NCBI Taxonomy" id="2606717"/>
    <lineage>
        <taxon>Bacteria</taxon>
        <taxon>Pseudomonadati</taxon>
        <taxon>Pseudomonadota</taxon>
        <taxon>Alphaproteobacteria</taxon>
        <taxon>Hyphomicrobiales</taxon>
        <taxon>Aurantimonadaceae</taxon>
        <taxon>Antarcticirhabdus</taxon>
    </lineage>
</organism>
<dbReference type="Proteomes" id="UP001163223">
    <property type="component" value="Chromosome"/>
</dbReference>
<evidence type="ECO:0000313" key="2">
    <source>
        <dbReference type="Proteomes" id="UP001163223"/>
    </source>
</evidence>
<reference evidence="1" key="1">
    <citation type="submission" date="2022-11" db="EMBL/GenBank/DDBJ databases">
        <title>beta-Carotene-producing bacterium, Jeongeuplla avenae sp. nov., alleviates the salt stress of Arabidopsis seedlings.</title>
        <authorList>
            <person name="Jiang L."/>
            <person name="Lee J."/>
        </authorList>
    </citation>
    <scope>NUCLEOTIDE SEQUENCE</scope>
    <source>
        <strain evidence="1">DY_R2A_6</strain>
    </source>
</reference>
<protein>
    <submittedName>
        <fullName evidence="1">DUF5681 domain-containing protein</fullName>
    </submittedName>
</protein>